<protein>
    <submittedName>
        <fullName evidence="1">Uncharacterized protein</fullName>
    </submittedName>
</protein>
<dbReference type="EMBL" id="JANRMS010000067">
    <property type="protein sequence ID" value="KAJ3547797.1"/>
    <property type="molecule type" value="Genomic_DNA"/>
</dbReference>
<accession>A0ACC1SWA5</accession>
<keyword evidence="2" id="KW-1185">Reference proteome</keyword>
<gene>
    <name evidence="1" type="ORF">NM208_g1321</name>
</gene>
<reference evidence="1" key="1">
    <citation type="submission" date="2022-08" db="EMBL/GenBank/DDBJ databases">
        <title>Genome Sequence of Fusarium decemcellulare.</title>
        <authorList>
            <person name="Buettner E."/>
        </authorList>
    </citation>
    <scope>NUCLEOTIDE SEQUENCE</scope>
    <source>
        <strain evidence="1">Babe19</strain>
    </source>
</reference>
<proteinExistence type="predicted"/>
<organism evidence="1 2">
    <name type="scientific">Fusarium decemcellulare</name>
    <dbReference type="NCBI Taxonomy" id="57161"/>
    <lineage>
        <taxon>Eukaryota</taxon>
        <taxon>Fungi</taxon>
        <taxon>Dikarya</taxon>
        <taxon>Ascomycota</taxon>
        <taxon>Pezizomycotina</taxon>
        <taxon>Sordariomycetes</taxon>
        <taxon>Hypocreomycetidae</taxon>
        <taxon>Hypocreales</taxon>
        <taxon>Nectriaceae</taxon>
        <taxon>Fusarium</taxon>
        <taxon>Fusarium decemcellulare species complex</taxon>
    </lineage>
</organism>
<dbReference type="Proteomes" id="UP001148629">
    <property type="component" value="Unassembled WGS sequence"/>
</dbReference>
<comment type="caution">
    <text evidence="1">The sequence shown here is derived from an EMBL/GenBank/DDBJ whole genome shotgun (WGS) entry which is preliminary data.</text>
</comment>
<sequence length="475" mass="53258">MSLPNATASSGESQRLIAQGDSVLSLSPMVPTEPSLNTWTRFITTFEASEFTDWIDESVSWKSTCYIGDWSPLLKIRVRGPDSKMFFEYLSTNHWPIFKPCQAKHAIFCRDNGTIMGEGVVMMLADDDFIFTSVPGVTWALYQFHRGSRRFNATVDIVTDQWYLFQVQGPRSVEVMEAATGSPVTDLKFMHAKIMTINGSKFWCLRQGVSGERGFELWGPADEGQMVYKAIMASGAKYGLRQLGGRAKTVNHVCNTSRILFEMEALTKQVEGAFPTPGLDFLPAVHGVDPELRRYHQYLQEAGLTAVSFLHMGATGNYSSQPSAHHRTPFDLGWGWLVNFDHDFIGKEALEAVSIDPPNALVTLEWNSEDVTDVYASLFRHETFEYMELPRNGCNSVAGNSVYVDGCLVGCAVSRCYSYWFKRMISLCVISKKYSLPGTEVTIMWGQSNGPQKSIRAIVKPAPYKEDQRKKPLKT</sequence>
<name>A0ACC1SWA5_9HYPO</name>
<evidence type="ECO:0000313" key="1">
    <source>
        <dbReference type="EMBL" id="KAJ3547797.1"/>
    </source>
</evidence>
<evidence type="ECO:0000313" key="2">
    <source>
        <dbReference type="Proteomes" id="UP001148629"/>
    </source>
</evidence>